<dbReference type="InterPro" id="IPR045077">
    <property type="entry name" value="L3_arc_euk"/>
</dbReference>
<dbReference type="PANTHER" id="PTHR11363">
    <property type="entry name" value="60S RIBOSOMAL PROTEIN L3-RELATED"/>
    <property type="match status" value="1"/>
</dbReference>
<dbReference type="GO" id="GO:0003735">
    <property type="term" value="F:structural constituent of ribosome"/>
    <property type="evidence" value="ECO:0007669"/>
    <property type="project" value="InterPro"/>
</dbReference>
<dbReference type="Proteomes" id="UP000265180">
    <property type="component" value="Chromosome 8"/>
</dbReference>
<evidence type="ECO:0000313" key="2">
    <source>
        <dbReference type="Ensembl" id="ENSORLP00020016731.1"/>
    </source>
</evidence>
<reference key="1">
    <citation type="journal article" date="2007" name="Nature">
        <title>The medaka draft genome and insights into vertebrate genome evolution.</title>
        <authorList>
            <person name="Kasahara M."/>
            <person name="Naruse K."/>
            <person name="Sasaki S."/>
            <person name="Nakatani Y."/>
            <person name="Qu W."/>
            <person name="Ahsan B."/>
            <person name="Yamada T."/>
            <person name="Nagayasu Y."/>
            <person name="Doi K."/>
            <person name="Kasai Y."/>
            <person name="Jindo T."/>
            <person name="Kobayashi D."/>
            <person name="Shimada A."/>
            <person name="Toyoda A."/>
            <person name="Kuroki Y."/>
            <person name="Fujiyama A."/>
            <person name="Sasaki T."/>
            <person name="Shimizu A."/>
            <person name="Asakawa S."/>
            <person name="Shimizu N."/>
            <person name="Hashimoto S."/>
            <person name="Yang J."/>
            <person name="Lee Y."/>
            <person name="Matsushima K."/>
            <person name="Sugano S."/>
            <person name="Sakaizumi M."/>
            <person name="Narita T."/>
            <person name="Ohishi K."/>
            <person name="Haga S."/>
            <person name="Ohta F."/>
            <person name="Nomoto H."/>
            <person name="Nogata K."/>
            <person name="Morishita T."/>
            <person name="Endo T."/>
            <person name="Shin-I T."/>
            <person name="Takeda H."/>
            <person name="Morishita S."/>
            <person name="Kohara Y."/>
        </authorList>
    </citation>
    <scope>NUCLEOTIDE SEQUENCE [LARGE SCALE GENOMIC DNA]</scope>
    <source>
        <strain>Hd-rR</strain>
    </source>
</reference>
<dbReference type="Pfam" id="PF00297">
    <property type="entry name" value="Ribosomal_L3"/>
    <property type="match status" value="1"/>
</dbReference>
<dbReference type="AlphaFoldDB" id="A0A3P9L7U9"/>
<protein>
    <submittedName>
        <fullName evidence="2">Uncharacterized protein</fullName>
    </submittedName>
</protein>
<reference evidence="2" key="3">
    <citation type="submission" date="2025-08" db="UniProtKB">
        <authorList>
            <consortium name="Ensembl"/>
        </authorList>
    </citation>
    <scope>IDENTIFICATION</scope>
    <source>
        <strain evidence="2">HNI</strain>
    </source>
</reference>
<dbReference type="GO" id="GO:0006412">
    <property type="term" value="P:translation"/>
    <property type="evidence" value="ECO:0007669"/>
    <property type="project" value="InterPro"/>
</dbReference>
<evidence type="ECO:0000256" key="1">
    <source>
        <dbReference type="SAM" id="MobiDB-lite"/>
    </source>
</evidence>
<dbReference type="GO" id="GO:0005840">
    <property type="term" value="C:ribosome"/>
    <property type="evidence" value="ECO:0007669"/>
    <property type="project" value="InterPro"/>
</dbReference>
<accession>A0A3P9L7U9</accession>
<proteinExistence type="predicted"/>
<dbReference type="PANTHER" id="PTHR11363:SF7">
    <property type="entry name" value="RIBOSOMAL PROTEIN UL3-LIKE"/>
    <property type="match status" value="1"/>
</dbReference>
<name>A0A3P9L7U9_ORYLA</name>
<reference evidence="2" key="4">
    <citation type="submission" date="2025-09" db="UniProtKB">
        <authorList>
            <consortium name="Ensembl"/>
        </authorList>
    </citation>
    <scope>IDENTIFICATION</scope>
    <source>
        <strain evidence="2">HNI</strain>
    </source>
</reference>
<feature type="region of interest" description="Disordered" evidence="1">
    <location>
        <begin position="80"/>
        <end position="102"/>
    </location>
</feature>
<evidence type="ECO:0000313" key="3">
    <source>
        <dbReference type="Proteomes" id="UP000265180"/>
    </source>
</evidence>
<organism evidence="2 3">
    <name type="scientific">Oryzias latipes</name>
    <name type="common">Japanese rice fish</name>
    <name type="synonym">Japanese killifish</name>
    <dbReference type="NCBI Taxonomy" id="8090"/>
    <lineage>
        <taxon>Eukaryota</taxon>
        <taxon>Metazoa</taxon>
        <taxon>Chordata</taxon>
        <taxon>Craniata</taxon>
        <taxon>Vertebrata</taxon>
        <taxon>Euteleostomi</taxon>
        <taxon>Actinopterygii</taxon>
        <taxon>Neopterygii</taxon>
        <taxon>Teleostei</taxon>
        <taxon>Neoteleostei</taxon>
        <taxon>Acanthomorphata</taxon>
        <taxon>Ovalentaria</taxon>
        <taxon>Atherinomorphae</taxon>
        <taxon>Beloniformes</taxon>
        <taxon>Adrianichthyidae</taxon>
        <taxon>Oryziinae</taxon>
        <taxon>Oryzias</taxon>
    </lineage>
</organism>
<sequence>MKKYCSVTRVIVHPHIWAQISMCLLDKMIDFIGVSKGHGVNKSWHTKKLPRKTHKRLEEGGLHWILASFSCGIHGRSCRGDRRSSPHGDPQGLLSSKKKGTKSYSKSNSLLVIFSSRRLHGWSPKKRVFTIRKVYRKVQTRRSCTAREAIELKFIDTTSKFGHWCFLTVQEKRFFKGEEKSHI</sequence>
<reference evidence="2 3" key="2">
    <citation type="submission" date="2017-04" db="EMBL/GenBank/DDBJ databases">
        <title>CpG methylation of centromeres and impact of large insertions on vertebrate speciation.</title>
        <authorList>
            <person name="Ichikawa K."/>
            <person name="Yoshimura J."/>
            <person name="Morishita S."/>
        </authorList>
    </citation>
    <scope>NUCLEOTIDE SEQUENCE</scope>
    <source>
        <strain evidence="2 3">HNI</strain>
    </source>
</reference>
<dbReference type="Ensembl" id="ENSORLT00020025154.1">
    <property type="protein sequence ID" value="ENSORLP00020016731.1"/>
    <property type="gene ID" value="ENSORLG00020017808.1"/>
</dbReference>
<dbReference type="Gene3D" id="2.40.30.10">
    <property type="entry name" value="Translation factors"/>
    <property type="match status" value="1"/>
</dbReference>
<dbReference type="InterPro" id="IPR000597">
    <property type="entry name" value="Ribosomal_uL3"/>
</dbReference>